<keyword evidence="2 3" id="KW-0786">Thiamine pyrophosphate</keyword>
<evidence type="ECO:0000256" key="2">
    <source>
        <dbReference type="ARBA" id="ARBA00023052"/>
    </source>
</evidence>
<dbReference type="InterPro" id="IPR012000">
    <property type="entry name" value="Thiamin_PyroP_enz_cen_dom"/>
</dbReference>
<sequence length="544" mass="57864">MKEQVTVGEVVARVLEAHGVADIYGVISIHNLPIADAIGRREKIHFVCARGEAGAATMADSHGRFKGLGVCLTSTGAGAGNAVGSLIEACNAASPMLHITGQVESAYLDRDASFIHEAKDQLTFLRAASKAAYRITHPDQVVGILCEAIRVARTVPMGPVSVEIPIDVQATTIALPADLGPIAVPAMPVASQEELSGLLHQIQQARRPVIWVGGGAIASVAAITALADKGIPVLSTTHARGLLPDAHPRSLRAFHNSPSVKQLLEEADLVLVAGSRLRSNETTSYSTSFGHPLIQIDAYPGAQNRNYRVDQFICADCQPVLAYLAEHLPDRIDSEYDRTIKRAVVQAESSLIEQVGNYANLCQALRDALPQDGIFVRDITVSGSTWGSRLLSFQHPNQNIHSLAGAIGLGLAQGIGAAIANPGKKIATIVGDGGLMLGIGEMATMVQENIDMVLIVMNDGGYGVMRGIQNSYFEGRQYYNELHTPNYCDVGKAMAMPSWQVGSAEEFASAIGEAMRLKGPALIEVDMVRVGPLEFSGPPQKTLY</sequence>
<keyword evidence="8" id="KW-1185">Reference proteome</keyword>
<proteinExistence type="inferred from homology"/>
<dbReference type="InterPro" id="IPR045229">
    <property type="entry name" value="TPP_enz"/>
</dbReference>
<evidence type="ECO:0000313" key="8">
    <source>
        <dbReference type="Proteomes" id="UP001620597"/>
    </source>
</evidence>
<dbReference type="PANTHER" id="PTHR18968:SF13">
    <property type="entry name" value="ACETOLACTATE SYNTHASE CATALYTIC SUBUNIT, MITOCHONDRIAL"/>
    <property type="match status" value="1"/>
</dbReference>
<dbReference type="Pfam" id="PF00205">
    <property type="entry name" value="TPP_enzyme_M"/>
    <property type="match status" value="1"/>
</dbReference>
<dbReference type="InterPro" id="IPR011766">
    <property type="entry name" value="TPP_enzyme_TPP-bd"/>
</dbReference>
<evidence type="ECO:0000259" key="5">
    <source>
        <dbReference type="Pfam" id="PF02775"/>
    </source>
</evidence>
<evidence type="ECO:0000259" key="6">
    <source>
        <dbReference type="Pfam" id="PF02776"/>
    </source>
</evidence>
<comment type="caution">
    <text evidence="7">The sequence shown here is derived from an EMBL/GenBank/DDBJ whole genome shotgun (WGS) entry which is preliminary data.</text>
</comment>
<evidence type="ECO:0000259" key="4">
    <source>
        <dbReference type="Pfam" id="PF00205"/>
    </source>
</evidence>
<evidence type="ECO:0000313" key="7">
    <source>
        <dbReference type="EMBL" id="MFK4753096.1"/>
    </source>
</evidence>
<evidence type="ECO:0000256" key="1">
    <source>
        <dbReference type="ARBA" id="ARBA00007812"/>
    </source>
</evidence>
<dbReference type="Gene3D" id="3.40.50.1220">
    <property type="entry name" value="TPP-binding domain"/>
    <property type="match status" value="1"/>
</dbReference>
<dbReference type="Gene3D" id="3.40.50.970">
    <property type="match status" value="2"/>
</dbReference>
<dbReference type="RefSeq" id="WP_416206177.1">
    <property type="nucleotide sequence ID" value="NZ_JBBKTX010000013.1"/>
</dbReference>
<name>A0ABW8NJR6_9GAMM</name>
<dbReference type="Pfam" id="PF02775">
    <property type="entry name" value="TPP_enzyme_C"/>
    <property type="match status" value="1"/>
</dbReference>
<dbReference type="InterPro" id="IPR029035">
    <property type="entry name" value="DHS-like_NAD/FAD-binding_dom"/>
</dbReference>
<dbReference type="Proteomes" id="UP001620597">
    <property type="component" value="Unassembled WGS sequence"/>
</dbReference>
<dbReference type="EMBL" id="JBBKTX010000013">
    <property type="protein sequence ID" value="MFK4753096.1"/>
    <property type="molecule type" value="Genomic_DNA"/>
</dbReference>
<evidence type="ECO:0000256" key="3">
    <source>
        <dbReference type="RuleBase" id="RU362132"/>
    </source>
</evidence>
<dbReference type="InterPro" id="IPR012001">
    <property type="entry name" value="Thiamin_PyroP_enz_TPP-bd_dom"/>
</dbReference>
<dbReference type="CDD" id="cd07035">
    <property type="entry name" value="TPP_PYR_POX_like"/>
    <property type="match status" value="1"/>
</dbReference>
<dbReference type="CDD" id="cd00568">
    <property type="entry name" value="TPP_enzymes"/>
    <property type="match status" value="1"/>
</dbReference>
<feature type="domain" description="Thiamine pyrophosphate enzyme central" evidence="4">
    <location>
        <begin position="198"/>
        <end position="324"/>
    </location>
</feature>
<dbReference type="SUPFAM" id="SSF52518">
    <property type="entry name" value="Thiamin diphosphate-binding fold (THDP-binding)"/>
    <property type="match status" value="2"/>
</dbReference>
<dbReference type="PANTHER" id="PTHR18968">
    <property type="entry name" value="THIAMINE PYROPHOSPHATE ENZYMES"/>
    <property type="match status" value="1"/>
</dbReference>
<dbReference type="SUPFAM" id="SSF52467">
    <property type="entry name" value="DHS-like NAD/FAD-binding domain"/>
    <property type="match status" value="1"/>
</dbReference>
<feature type="domain" description="Thiamine pyrophosphate enzyme TPP-binding" evidence="5">
    <location>
        <begin position="384"/>
        <end position="525"/>
    </location>
</feature>
<reference evidence="7 8" key="1">
    <citation type="submission" date="2024-03" db="EMBL/GenBank/DDBJ databases">
        <title>High-quality draft genome sequence of Oceanobacter sp. wDCs-4.</title>
        <authorList>
            <person name="Dong C."/>
        </authorList>
    </citation>
    <scope>NUCLEOTIDE SEQUENCE [LARGE SCALE GENOMIC DNA]</scope>
    <source>
        <strain evidence="8">wDCs-4</strain>
    </source>
</reference>
<accession>A0ABW8NJR6</accession>
<protein>
    <submittedName>
        <fullName evidence="7">Thiamine pyrophosphate-binding protein</fullName>
    </submittedName>
</protein>
<feature type="domain" description="Thiamine pyrophosphate enzyme N-terminal TPP-binding" evidence="6">
    <location>
        <begin position="6"/>
        <end position="112"/>
    </location>
</feature>
<dbReference type="InterPro" id="IPR029061">
    <property type="entry name" value="THDP-binding"/>
</dbReference>
<dbReference type="NCBIfam" id="NF005470">
    <property type="entry name" value="PRK07064.1"/>
    <property type="match status" value="1"/>
</dbReference>
<comment type="similarity">
    <text evidence="1 3">Belongs to the TPP enzyme family.</text>
</comment>
<organism evidence="7 8">
    <name type="scientific">Oceanobacter antarcticus</name>
    <dbReference type="NCBI Taxonomy" id="3133425"/>
    <lineage>
        <taxon>Bacteria</taxon>
        <taxon>Pseudomonadati</taxon>
        <taxon>Pseudomonadota</taxon>
        <taxon>Gammaproteobacteria</taxon>
        <taxon>Oceanospirillales</taxon>
        <taxon>Oceanospirillaceae</taxon>
        <taxon>Oceanobacter</taxon>
    </lineage>
</organism>
<dbReference type="Pfam" id="PF02776">
    <property type="entry name" value="TPP_enzyme_N"/>
    <property type="match status" value="1"/>
</dbReference>
<gene>
    <name evidence="7" type="ORF">WG929_11800</name>
</gene>